<sequence length="102" mass="10257">MTERGTDQSSSTNAPANPPKGIIAGKNIAYILIALAIIAVPGALAAAAGGMTGVAIALGVIAVLLLLVGIVLWRRSAVVLSEALPDTNDRQRSSEGRGPLGD</sequence>
<organism evidence="3 4">
    <name type="scientific">Lolliginicoccus lacisalsi</name>
    <dbReference type="NCBI Taxonomy" id="2742202"/>
    <lineage>
        <taxon>Bacteria</taxon>
        <taxon>Bacillati</taxon>
        <taxon>Actinomycetota</taxon>
        <taxon>Actinomycetes</taxon>
        <taxon>Mycobacteriales</taxon>
        <taxon>Hoyosellaceae</taxon>
        <taxon>Lolliginicoccus</taxon>
    </lineage>
</organism>
<dbReference type="Proteomes" id="UP000642993">
    <property type="component" value="Unassembled WGS sequence"/>
</dbReference>
<feature type="region of interest" description="Disordered" evidence="1">
    <location>
        <begin position="1"/>
        <end position="20"/>
    </location>
</feature>
<keyword evidence="2" id="KW-0812">Transmembrane</keyword>
<dbReference type="AlphaFoldDB" id="A0A927J9T7"/>
<keyword evidence="2" id="KW-0472">Membrane</keyword>
<feature type="transmembrane region" description="Helical" evidence="2">
    <location>
        <begin position="28"/>
        <end position="48"/>
    </location>
</feature>
<proteinExistence type="predicted"/>
<reference evidence="3" key="1">
    <citation type="submission" date="2020-09" db="EMBL/GenBank/DDBJ databases">
        <title>Hoyosella lacisalsi sp. nov., a halotolerant actinobacterium isolated from soil of Lake Gudzhirganskoe.</title>
        <authorList>
            <person name="Yang Q."/>
            <person name="Guo P.Y."/>
            <person name="Liu S.W."/>
            <person name="Li F.N."/>
            <person name="Sun C.H."/>
        </authorList>
    </citation>
    <scope>NUCLEOTIDE SEQUENCE</scope>
    <source>
        <strain evidence="3">G463</strain>
    </source>
</reference>
<evidence type="ECO:0000256" key="1">
    <source>
        <dbReference type="SAM" id="MobiDB-lite"/>
    </source>
</evidence>
<gene>
    <name evidence="3" type="ORF">HT102_01375</name>
</gene>
<evidence type="ECO:0000313" key="3">
    <source>
        <dbReference type="EMBL" id="MBD8505141.1"/>
    </source>
</evidence>
<evidence type="ECO:0000313" key="4">
    <source>
        <dbReference type="Proteomes" id="UP000642993"/>
    </source>
</evidence>
<evidence type="ECO:0000256" key="2">
    <source>
        <dbReference type="SAM" id="Phobius"/>
    </source>
</evidence>
<dbReference type="EMBL" id="JACYWE010000001">
    <property type="protein sequence ID" value="MBD8505141.1"/>
    <property type="molecule type" value="Genomic_DNA"/>
</dbReference>
<name>A0A927J9T7_9ACTN</name>
<dbReference type="RefSeq" id="WP_192037614.1">
    <property type="nucleotide sequence ID" value="NZ_JACYWE010000001.1"/>
</dbReference>
<protein>
    <submittedName>
        <fullName evidence="3">Uncharacterized protein</fullName>
    </submittedName>
</protein>
<comment type="caution">
    <text evidence="3">The sequence shown here is derived from an EMBL/GenBank/DDBJ whole genome shotgun (WGS) entry which is preliminary data.</text>
</comment>
<accession>A0A927J9T7</accession>
<feature type="transmembrane region" description="Helical" evidence="2">
    <location>
        <begin position="54"/>
        <end position="73"/>
    </location>
</feature>
<keyword evidence="2" id="KW-1133">Transmembrane helix</keyword>
<keyword evidence="4" id="KW-1185">Reference proteome</keyword>